<feature type="domain" description="Bacterial bifunctional deaminase-reductase C-terminal" evidence="1">
    <location>
        <begin position="7"/>
        <end position="187"/>
    </location>
</feature>
<evidence type="ECO:0000313" key="3">
    <source>
        <dbReference type="Proteomes" id="UP000282423"/>
    </source>
</evidence>
<dbReference type="AlphaFoldDB" id="A0A420W0X6"/>
<reference evidence="2 3" key="1">
    <citation type="submission" date="2018-10" db="EMBL/GenBank/DDBJ databases">
        <title>Sphingobacterium sp. M05W1-28.</title>
        <authorList>
            <person name="Cai H."/>
        </authorList>
    </citation>
    <scope>NUCLEOTIDE SEQUENCE [LARGE SCALE GENOMIC DNA]</scope>
    <source>
        <strain evidence="2 3">M05W1-28</strain>
    </source>
</reference>
<dbReference type="PANTHER" id="PTHR38011:SF11">
    <property type="entry name" value="2,5-DIAMINO-6-RIBOSYLAMINO-4(3H)-PYRIMIDINONE 5'-PHOSPHATE REDUCTASE"/>
    <property type="match status" value="1"/>
</dbReference>
<name>A0A420W0X6_9SPHI</name>
<dbReference type="InterPro" id="IPR050765">
    <property type="entry name" value="Riboflavin_Biosynth_HTPR"/>
</dbReference>
<evidence type="ECO:0000313" key="2">
    <source>
        <dbReference type="EMBL" id="RKO72217.1"/>
    </source>
</evidence>
<organism evidence="2 3">
    <name type="scientific">Sphingobacterium puteale</name>
    <dbReference type="NCBI Taxonomy" id="2420510"/>
    <lineage>
        <taxon>Bacteria</taxon>
        <taxon>Pseudomonadati</taxon>
        <taxon>Bacteroidota</taxon>
        <taxon>Sphingobacteriia</taxon>
        <taxon>Sphingobacteriales</taxon>
        <taxon>Sphingobacteriaceae</taxon>
        <taxon>Sphingobacterium</taxon>
    </lineage>
</organism>
<gene>
    <name evidence="2" type="ORF">D7322_09000</name>
</gene>
<accession>A0A420W0X6</accession>
<keyword evidence="3" id="KW-1185">Reference proteome</keyword>
<dbReference type="GO" id="GO:0008703">
    <property type="term" value="F:5-amino-6-(5-phosphoribosylamino)uracil reductase activity"/>
    <property type="evidence" value="ECO:0007669"/>
    <property type="project" value="InterPro"/>
</dbReference>
<dbReference type="SUPFAM" id="SSF53597">
    <property type="entry name" value="Dihydrofolate reductase-like"/>
    <property type="match status" value="1"/>
</dbReference>
<protein>
    <submittedName>
        <fullName evidence="2">Reductase</fullName>
    </submittedName>
</protein>
<dbReference type="Gene3D" id="3.40.430.10">
    <property type="entry name" value="Dihydrofolate Reductase, subunit A"/>
    <property type="match status" value="1"/>
</dbReference>
<dbReference type="EMBL" id="RBWS01000006">
    <property type="protein sequence ID" value="RKO72217.1"/>
    <property type="molecule type" value="Genomic_DNA"/>
</dbReference>
<dbReference type="OrthoDB" id="195113at2"/>
<proteinExistence type="predicted"/>
<dbReference type="PANTHER" id="PTHR38011">
    <property type="entry name" value="DIHYDROFOLATE REDUCTASE FAMILY PROTEIN (AFU_ORTHOLOGUE AFUA_8G06820)"/>
    <property type="match status" value="1"/>
</dbReference>
<comment type="caution">
    <text evidence="2">The sequence shown here is derived from an EMBL/GenBank/DDBJ whole genome shotgun (WGS) entry which is preliminary data.</text>
</comment>
<evidence type="ECO:0000259" key="1">
    <source>
        <dbReference type="Pfam" id="PF01872"/>
    </source>
</evidence>
<dbReference type="GO" id="GO:0009231">
    <property type="term" value="P:riboflavin biosynthetic process"/>
    <property type="evidence" value="ECO:0007669"/>
    <property type="project" value="InterPro"/>
</dbReference>
<dbReference type="InterPro" id="IPR002734">
    <property type="entry name" value="RibDG_C"/>
</dbReference>
<dbReference type="Pfam" id="PF01872">
    <property type="entry name" value="RibD_C"/>
    <property type="match status" value="1"/>
</dbReference>
<dbReference type="InterPro" id="IPR024072">
    <property type="entry name" value="DHFR-like_dom_sf"/>
</dbReference>
<sequence>MWIMKRLIVQEFISVDGFCADRQKTTGFFDGTYNMVGDELIPYQEKLIESIDFILLGKETYKMFTNYWPDAGGENSKVASAMNRIPKIVFSSSLKEVHWGNCENISLVAEDAVNFVKSFKLNEEKNIIIWGSISLVKSLLSAGLIDEIQLVIVPVSIGKGDSLFPEDFNLFHLELADHKVLSNGVVLLKYNPLKK</sequence>
<dbReference type="Proteomes" id="UP000282423">
    <property type="component" value="Unassembled WGS sequence"/>
</dbReference>